<comment type="caution">
    <text evidence="4">The sequence shown here is derived from an EMBL/GenBank/DDBJ whole genome shotgun (WGS) entry which is preliminary data.</text>
</comment>
<dbReference type="SUPFAM" id="SSF52317">
    <property type="entry name" value="Class I glutamine amidotransferase-like"/>
    <property type="match status" value="1"/>
</dbReference>
<dbReference type="InterPro" id="IPR009057">
    <property type="entry name" value="Homeodomain-like_sf"/>
</dbReference>
<accession>A0A2T4IS32</accession>
<reference evidence="4 5" key="1">
    <citation type="submission" date="2018-03" db="EMBL/GenBank/DDBJ databases">
        <title>Genome sequence of the symbiotic type strain Mesorhizobium helmanticense CSLC115NT isolated from Lotus corniculatus nodules.</title>
        <authorList>
            <person name="Sannazzaro A.I."/>
            <person name="Torres Tejerizo G.A."/>
            <person name="Dip D."/>
            <person name="Caballero M."/>
            <person name="Pistorio M."/>
            <person name="Estrella M.J."/>
        </authorList>
    </citation>
    <scope>NUCLEOTIDE SEQUENCE [LARGE SCALE GENOMIC DNA]</scope>
    <source>
        <strain evidence="4 5">CSLC115N</strain>
    </source>
</reference>
<keyword evidence="2" id="KW-0804">Transcription</keyword>
<name>A0A2T4IS32_9HYPH</name>
<dbReference type="Pfam" id="PF01965">
    <property type="entry name" value="DJ-1_PfpI"/>
    <property type="match status" value="1"/>
</dbReference>
<dbReference type="InterPro" id="IPR002818">
    <property type="entry name" value="DJ-1/PfpI"/>
</dbReference>
<dbReference type="OrthoDB" id="186587at2"/>
<proteinExistence type="predicted"/>
<keyword evidence="5" id="KW-1185">Reference proteome</keyword>
<evidence type="ECO:0000313" key="5">
    <source>
        <dbReference type="Proteomes" id="UP000240259"/>
    </source>
</evidence>
<sequence>MKQRKPDDPLAIAIVATPEAAASVVYGIYEVMSSVGLAWQLLHRQHPAPVFKPVVLSMDGQPLRTFNGATIHPDGRFADHPSPDIVIIPDLAVMPGDPVPNTYSAIADWICGAHAEGAIVCSVCTGSTLLAMTGLLDGEDATTHWAWENDFRSRFPRIKLRKERVLVPAGEGHRVITAGSTTSWHDLLLYLIARVHSLEEARRIAKFFLLQWHADGQLPFASLTVTRQHKDPLVGAAQLWAGDNYASATPVAAMVEQSGLTERSFLRRFRAATGQSPIEYVQTLRIEEAKHLLETTDMPPDDIAGEVGYVEASSFRRLFRKLVGLSPAAYRRRMLPPPAAFFQAAAG</sequence>
<dbReference type="SUPFAM" id="SSF46689">
    <property type="entry name" value="Homeodomain-like"/>
    <property type="match status" value="2"/>
</dbReference>
<dbReference type="PANTHER" id="PTHR43130:SF11">
    <property type="entry name" value="TRANSCRIPTIONAL REGULATORY PROTEIN"/>
    <property type="match status" value="1"/>
</dbReference>
<feature type="domain" description="HTH araC/xylS-type" evidence="3">
    <location>
        <begin position="235"/>
        <end position="333"/>
    </location>
</feature>
<dbReference type="AlphaFoldDB" id="A0A2T4IS32"/>
<dbReference type="PROSITE" id="PS01124">
    <property type="entry name" value="HTH_ARAC_FAMILY_2"/>
    <property type="match status" value="1"/>
</dbReference>
<dbReference type="InterPro" id="IPR052158">
    <property type="entry name" value="INH-QAR"/>
</dbReference>
<dbReference type="Proteomes" id="UP000240259">
    <property type="component" value="Unassembled WGS sequence"/>
</dbReference>
<dbReference type="Gene3D" id="3.40.50.880">
    <property type="match status" value="1"/>
</dbReference>
<dbReference type="GO" id="GO:0043565">
    <property type="term" value="F:sequence-specific DNA binding"/>
    <property type="evidence" value="ECO:0007669"/>
    <property type="project" value="InterPro"/>
</dbReference>
<gene>
    <name evidence="4" type="ORF">C9427_20930</name>
</gene>
<dbReference type="SMART" id="SM00342">
    <property type="entry name" value="HTH_ARAC"/>
    <property type="match status" value="1"/>
</dbReference>
<evidence type="ECO:0000256" key="1">
    <source>
        <dbReference type="ARBA" id="ARBA00023015"/>
    </source>
</evidence>
<evidence type="ECO:0000313" key="4">
    <source>
        <dbReference type="EMBL" id="PTE08449.1"/>
    </source>
</evidence>
<dbReference type="GO" id="GO:0003700">
    <property type="term" value="F:DNA-binding transcription factor activity"/>
    <property type="evidence" value="ECO:0007669"/>
    <property type="project" value="InterPro"/>
</dbReference>
<keyword evidence="1" id="KW-0805">Transcription regulation</keyword>
<dbReference type="Gene3D" id="1.10.10.60">
    <property type="entry name" value="Homeodomain-like"/>
    <property type="match status" value="2"/>
</dbReference>
<dbReference type="InterPro" id="IPR029062">
    <property type="entry name" value="Class_I_gatase-like"/>
</dbReference>
<dbReference type="CDD" id="cd03138">
    <property type="entry name" value="GATase1_AraC_2"/>
    <property type="match status" value="1"/>
</dbReference>
<evidence type="ECO:0000256" key="2">
    <source>
        <dbReference type="ARBA" id="ARBA00023163"/>
    </source>
</evidence>
<dbReference type="PANTHER" id="PTHR43130">
    <property type="entry name" value="ARAC-FAMILY TRANSCRIPTIONAL REGULATOR"/>
    <property type="match status" value="1"/>
</dbReference>
<protein>
    <submittedName>
        <fullName evidence="4">Transcriptional regulator</fullName>
    </submittedName>
</protein>
<dbReference type="Pfam" id="PF12833">
    <property type="entry name" value="HTH_18"/>
    <property type="match status" value="1"/>
</dbReference>
<dbReference type="EMBL" id="PZJX01000039">
    <property type="protein sequence ID" value="PTE08449.1"/>
    <property type="molecule type" value="Genomic_DNA"/>
</dbReference>
<dbReference type="InterPro" id="IPR018060">
    <property type="entry name" value="HTH_AraC"/>
</dbReference>
<evidence type="ECO:0000259" key="3">
    <source>
        <dbReference type="PROSITE" id="PS01124"/>
    </source>
</evidence>
<organism evidence="4 5">
    <name type="scientific">Mesorhizobium helmanticense</name>
    <dbReference type="NCBI Taxonomy" id="1776423"/>
    <lineage>
        <taxon>Bacteria</taxon>
        <taxon>Pseudomonadati</taxon>
        <taxon>Pseudomonadota</taxon>
        <taxon>Alphaproteobacteria</taxon>
        <taxon>Hyphomicrobiales</taxon>
        <taxon>Phyllobacteriaceae</taxon>
        <taxon>Mesorhizobium</taxon>
    </lineage>
</organism>
<dbReference type="RefSeq" id="WP_107650999.1">
    <property type="nucleotide sequence ID" value="NZ_PZJX01000039.1"/>
</dbReference>